<dbReference type="EMBL" id="JARKIB010000069">
    <property type="protein sequence ID" value="KAJ7749485.1"/>
    <property type="molecule type" value="Genomic_DNA"/>
</dbReference>
<feature type="region of interest" description="Disordered" evidence="1">
    <location>
        <begin position="261"/>
        <end position="289"/>
    </location>
</feature>
<keyword evidence="3" id="KW-1185">Reference proteome</keyword>
<feature type="compositionally biased region" description="Basic and acidic residues" evidence="1">
    <location>
        <begin position="264"/>
        <end position="279"/>
    </location>
</feature>
<evidence type="ECO:0000313" key="2">
    <source>
        <dbReference type="EMBL" id="KAJ7749485.1"/>
    </source>
</evidence>
<dbReference type="Proteomes" id="UP001215598">
    <property type="component" value="Unassembled WGS sequence"/>
</dbReference>
<feature type="compositionally biased region" description="Polar residues" evidence="1">
    <location>
        <begin position="280"/>
        <end position="289"/>
    </location>
</feature>
<dbReference type="AlphaFoldDB" id="A0AAD7N8U4"/>
<comment type="caution">
    <text evidence="2">The sequence shown here is derived from an EMBL/GenBank/DDBJ whole genome shotgun (WGS) entry which is preliminary data.</text>
</comment>
<gene>
    <name evidence="2" type="ORF">B0H16DRAFT_1691903</name>
</gene>
<evidence type="ECO:0000313" key="3">
    <source>
        <dbReference type="Proteomes" id="UP001215598"/>
    </source>
</evidence>
<evidence type="ECO:0000256" key="1">
    <source>
        <dbReference type="SAM" id="MobiDB-lite"/>
    </source>
</evidence>
<reference evidence="2" key="1">
    <citation type="submission" date="2023-03" db="EMBL/GenBank/DDBJ databases">
        <title>Massive genome expansion in bonnet fungi (Mycena s.s.) driven by repeated elements and novel gene families across ecological guilds.</title>
        <authorList>
            <consortium name="Lawrence Berkeley National Laboratory"/>
            <person name="Harder C.B."/>
            <person name="Miyauchi S."/>
            <person name="Viragh M."/>
            <person name="Kuo A."/>
            <person name="Thoen E."/>
            <person name="Andreopoulos B."/>
            <person name="Lu D."/>
            <person name="Skrede I."/>
            <person name="Drula E."/>
            <person name="Henrissat B."/>
            <person name="Morin E."/>
            <person name="Kohler A."/>
            <person name="Barry K."/>
            <person name="LaButti K."/>
            <person name="Morin E."/>
            <person name="Salamov A."/>
            <person name="Lipzen A."/>
            <person name="Mereny Z."/>
            <person name="Hegedus B."/>
            <person name="Baldrian P."/>
            <person name="Stursova M."/>
            <person name="Weitz H."/>
            <person name="Taylor A."/>
            <person name="Grigoriev I.V."/>
            <person name="Nagy L.G."/>
            <person name="Martin F."/>
            <person name="Kauserud H."/>
        </authorList>
    </citation>
    <scope>NUCLEOTIDE SEQUENCE</scope>
    <source>
        <strain evidence="2">CBHHK182m</strain>
    </source>
</reference>
<organism evidence="2 3">
    <name type="scientific">Mycena metata</name>
    <dbReference type="NCBI Taxonomy" id="1033252"/>
    <lineage>
        <taxon>Eukaryota</taxon>
        <taxon>Fungi</taxon>
        <taxon>Dikarya</taxon>
        <taxon>Basidiomycota</taxon>
        <taxon>Agaricomycotina</taxon>
        <taxon>Agaricomycetes</taxon>
        <taxon>Agaricomycetidae</taxon>
        <taxon>Agaricales</taxon>
        <taxon>Marasmiineae</taxon>
        <taxon>Mycenaceae</taxon>
        <taxon>Mycena</taxon>
    </lineage>
</organism>
<sequence>MATPSTPLAVVRMYVNAQLQAMGNSSAAPRGPRDGGMDEENCDSIGHLHLAWIPNSQLELRVLPHTRGKRHPNTQSMAVHLGNEAAPHRRKKMRAARKKCHEKDANAGMANAGIVTSVPPSPKPCAQQPLEHRQGDVDLCGLRHVHTQSSQSRMSARREQKHLNAFAVLPVETQYIRRAAPFGRDSRGQYGRGAAAAGPDSGVVKSGASAYNARKCDCPHTQRSPDIVRVVGIGTMLAPQDERQCPADAVIAAVSENSGANKLRRGDVHSTQPKVEKSKSATTRTSQEIDPGVQNNCLLRQFPKRPPLRRLGYSAHWEDPAGQRAQRRRETTMIIHLSLEAQKTAGICTPIELVLGMLFSDAIGDGD</sequence>
<name>A0AAD7N8U4_9AGAR</name>
<accession>A0AAD7N8U4</accession>
<protein>
    <submittedName>
        <fullName evidence="2">Uncharacterized protein</fullName>
    </submittedName>
</protein>
<proteinExistence type="predicted"/>
<feature type="region of interest" description="Disordered" evidence="1">
    <location>
        <begin position="22"/>
        <end position="41"/>
    </location>
</feature>